<reference evidence="2" key="1">
    <citation type="journal article" date="2020" name="Stud. Mycol.">
        <title>101 Dothideomycetes genomes: a test case for predicting lifestyles and emergence of pathogens.</title>
        <authorList>
            <person name="Haridas S."/>
            <person name="Albert R."/>
            <person name="Binder M."/>
            <person name="Bloem J."/>
            <person name="Labutti K."/>
            <person name="Salamov A."/>
            <person name="Andreopoulos B."/>
            <person name="Baker S."/>
            <person name="Barry K."/>
            <person name="Bills G."/>
            <person name="Bluhm B."/>
            <person name="Cannon C."/>
            <person name="Castanera R."/>
            <person name="Culley D."/>
            <person name="Daum C."/>
            <person name="Ezra D."/>
            <person name="Gonzalez J."/>
            <person name="Henrissat B."/>
            <person name="Kuo A."/>
            <person name="Liang C."/>
            <person name="Lipzen A."/>
            <person name="Lutzoni F."/>
            <person name="Magnuson J."/>
            <person name="Mondo S."/>
            <person name="Nolan M."/>
            <person name="Ohm R."/>
            <person name="Pangilinan J."/>
            <person name="Park H.-J."/>
            <person name="Ramirez L."/>
            <person name="Alfaro M."/>
            <person name="Sun H."/>
            <person name="Tritt A."/>
            <person name="Yoshinaga Y."/>
            <person name="Zwiers L.-H."/>
            <person name="Turgeon B."/>
            <person name="Goodwin S."/>
            <person name="Spatafora J."/>
            <person name="Crous P."/>
            <person name="Grigoriev I."/>
        </authorList>
    </citation>
    <scope>NUCLEOTIDE SEQUENCE</scope>
    <source>
        <strain evidence="2">Tuck. ex Michener</strain>
    </source>
</reference>
<keyword evidence="3" id="KW-1185">Reference proteome</keyword>
<feature type="compositionally biased region" description="Acidic residues" evidence="1">
    <location>
        <begin position="98"/>
        <end position="116"/>
    </location>
</feature>
<dbReference type="EMBL" id="ML991771">
    <property type="protein sequence ID" value="KAF2240120.1"/>
    <property type="molecule type" value="Genomic_DNA"/>
</dbReference>
<dbReference type="SUPFAM" id="SSF52047">
    <property type="entry name" value="RNI-like"/>
    <property type="match status" value="1"/>
</dbReference>
<protein>
    <recommendedName>
        <fullName evidence="4">F-box domain-containing protein</fullName>
    </recommendedName>
</protein>
<feature type="region of interest" description="Disordered" evidence="1">
    <location>
        <begin position="94"/>
        <end position="116"/>
    </location>
</feature>
<sequence length="422" mass="47188">MGNLAVTGIADLPTEILDMICATITDPIDVAALTYSFRRIYLLAETKTFNTVVIKSRTQNIAFQSALRTRSQRAAGVRHLIVDRFQSWIESRYGDTDNSVEDDSKESEENDVNEEWEEEEEAVWDDSDSEICTLPLLVNLRTYRVAMGQPEQPKPIQTMLETAACGFGLSNLKTCSITLLFYDDSGDNSGNMCCFGSVFAIPSIEEITIRRCSASDFTTSSLSKLDAASHHHQTSLRKLYWLGGGLSADALNQILAFPRRLEELSIEAVGRYMAPDVRILPEDWNSYIDVICKHQPWLQSLCLRANFTLNNTWSLQLNGLLELLSLSIDDTMLFSQHVILDQAGAPVKNFPPNLRALRLTSGYCKPFDDAQQLLCTLLGRAPFLRHLTYSVTNPIVPPDFREACDKAGVTLDVVKLATEPIF</sequence>
<name>A0A6A6HRQ3_VIRVR</name>
<proteinExistence type="predicted"/>
<accession>A0A6A6HRQ3</accession>
<dbReference type="InterPro" id="IPR032675">
    <property type="entry name" value="LRR_dom_sf"/>
</dbReference>
<gene>
    <name evidence="2" type="ORF">EV356DRAFT_511406</name>
</gene>
<evidence type="ECO:0000256" key="1">
    <source>
        <dbReference type="SAM" id="MobiDB-lite"/>
    </source>
</evidence>
<dbReference type="Proteomes" id="UP000800092">
    <property type="component" value="Unassembled WGS sequence"/>
</dbReference>
<dbReference type="Gene3D" id="3.80.10.10">
    <property type="entry name" value="Ribonuclease Inhibitor"/>
    <property type="match status" value="1"/>
</dbReference>
<dbReference type="OrthoDB" id="10558989at2759"/>
<organism evidence="2 3">
    <name type="scientific">Viridothelium virens</name>
    <name type="common">Speckled blister lichen</name>
    <name type="synonym">Trypethelium virens</name>
    <dbReference type="NCBI Taxonomy" id="1048519"/>
    <lineage>
        <taxon>Eukaryota</taxon>
        <taxon>Fungi</taxon>
        <taxon>Dikarya</taxon>
        <taxon>Ascomycota</taxon>
        <taxon>Pezizomycotina</taxon>
        <taxon>Dothideomycetes</taxon>
        <taxon>Dothideomycetes incertae sedis</taxon>
        <taxon>Trypetheliales</taxon>
        <taxon>Trypetheliaceae</taxon>
        <taxon>Viridothelium</taxon>
    </lineage>
</organism>
<evidence type="ECO:0000313" key="2">
    <source>
        <dbReference type="EMBL" id="KAF2240120.1"/>
    </source>
</evidence>
<dbReference type="AlphaFoldDB" id="A0A6A6HRQ3"/>
<evidence type="ECO:0008006" key="4">
    <source>
        <dbReference type="Google" id="ProtNLM"/>
    </source>
</evidence>
<evidence type="ECO:0000313" key="3">
    <source>
        <dbReference type="Proteomes" id="UP000800092"/>
    </source>
</evidence>